<accession>A0ABQ4N8E7</accession>
<dbReference type="EMBL" id="BOVJ01000096">
    <property type="protein sequence ID" value="GIQ64467.1"/>
    <property type="molecule type" value="Genomic_DNA"/>
</dbReference>
<organism evidence="1 2">
    <name type="scientific">Paenibacillus cisolokensis</name>
    <dbReference type="NCBI Taxonomy" id="1658519"/>
    <lineage>
        <taxon>Bacteria</taxon>
        <taxon>Bacillati</taxon>
        <taxon>Bacillota</taxon>
        <taxon>Bacilli</taxon>
        <taxon>Bacillales</taxon>
        <taxon>Paenibacillaceae</taxon>
        <taxon>Paenibacillus</taxon>
    </lineage>
</organism>
<sequence length="48" mass="5378">MEIIGRPYPARDERLLCLNFDKKRKPGAYAPDFLAANAAIEPVQISFA</sequence>
<protein>
    <submittedName>
        <fullName evidence="1">Uncharacterized protein</fullName>
    </submittedName>
</protein>
<name>A0ABQ4N8E7_9BACL</name>
<proteinExistence type="predicted"/>
<evidence type="ECO:0000313" key="2">
    <source>
        <dbReference type="Proteomes" id="UP000680304"/>
    </source>
</evidence>
<keyword evidence="2" id="KW-1185">Reference proteome</keyword>
<evidence type="ECO:0000313" key="1">
    <source>
        <dbReference type="EMBL" id="GIQ64467.1"/>
    </source>
</evidence>
<gene>
    <name evidence="1" type="ORF">PACILC2_30350</name>
</gene>
<comment type="caution">
    <text evidence="1">The sequence shown here is derived from an EMBL/GenBank/DDBJ whole genome shotgun (WGS) entry which is preliminary data.</text>
</comment>
<reference evidence="1 2" key="1">
    <citation type="submission" date="2021-04" db="EMBL/GenBank/DDBJ databases">
        <title>Draft genome sequence of Paenibacillus cisolokensis, LC2-13A.</title>
        <authorList>
            <person name="Uke A."/>
            <person name="Chhe C."/>
            <person name="Baramee S."/>
            <person name="Kosugi A."/>
        </authorList>
    </citation>
    <scope>NUCLEOTIDE SEQUENCE [LARGE SCALE GENOMIC DNA]</scope>
    <source>
        <strain evidence="1 2">LC2-13A</strain>
    </source>
</reference>
<dbReference type="Proteomes" id="UP000680304">
    <property type="component" value="Unassembled WGS sequence"/>
</dbReference>